<protein>
    <submittedName>
        <fullName evidence="2">DUF1467 family protein</fullName>
    </submittedName>
</protein>
<evidence type="ECO:0000313" key="2">
    <source>
        <dbReference type="EMBL" id="TVV75175.1"/>
    </source>
</evidence>
<accession>A0A558R714</accession>
<keyword evidence="3" id="KW-1185">Reference proteome</keyword>
<keyword evidence="1" id="KW-0472">Membrane</keyword>
<dbReference type="EMBL" id="VNIM01000023">
    <property type="protein sequence ID" value="TVV75175.1"/>
    <property type="molecule type" value="Genomic_DNA"/>
</dbReference>
<gene>
    <name evidence="2" type="ORF">FOY91_07765</name>
</gene>
<comment type="caution">
    <text evidence="2">The sequence shown here is derived from an EMBL/GenBank/DDBJ whole genome shotgun (WGS) entry which is preliminary data.</text>
</comment>
<sequence>MKFSSILALYPLFWSLCLFFVLPFRLRSSNEAEVQVPGQAYGAPPRFSLKRTAIWTTWLSLVVFGLYYLNYVYGWVGVEMLDFFTARRASVQ</sequence>
<organism evidence="2 3">
    <name type="scientific">Alterirhizorhabdus solaris</name>
    <dbReference type="NCBI Taxonomy" id="2529389"/>
    <lineage>
        <taxon>Bacteria</taxon>
        <taxon>Pseudomonadati</taxon>
        <taxon>Pseudomonadota</taxon>
        <taxon>Alphaproteobacteria</taxon>
        <taxon>Sphingomonadales</taxon>
        <taxon>Rhizorhabdaceae</taxon>
        <taxon>Alterirhizorhabdus</taxon>
    </lineage>
</organism>
<dbReference type="RefSeq" id="WP_145149783.1">
    <property type="nucleotide sequence ID" value="NZ_VNIM01000023.1"/>
</dbReference>
<dbReference type="Pfam" id="PF07330">
    <property type="entry name" value="DUF1467"/>
    <property type="match status" value="1"/>
</dbReference>
<dbReference type="Proteomes" id="UP000318681">
    <property type="component" value="Unassembled WGS sequence"/>
</dbReference>
<keyword evidence="1" id="KW-0812">Transmembrane</keyword>
<dbReference type="InterPro" id="IPR009935">
    <property type="entry name" value="DUF1467"/>
</dbReference>
<name>A0A558R714_9SPHN</name>
<feature type="transmembrane region" description="Helical" evidence="1">
    <location>
        <begin position="58"/>
        <end position="78"/>
    </location>
</feature>
<evidence type="ECO:0000313" key="3">
    <source>
        <dbReference type="Proteomes" id="UP000318681"/>
    </source>
</evidence>
<dbReference type="OrthoDB" id="9804637at2"/>
<reference evidence="2 3" key="1">
    <citation type="submission" date="2019-07" db="EMBL/GenBank/DDBJ databases">
        <title>Sphingomonas solaris sp. nov., isolated from a solar panel from Boston, Massachusetts.</title>
        <authorList>
            <person name="Tanner K."/>
            <person name="Pascual J."/>
            <person name="Mancuso C."/>
            <person name="Pereto J."/>
            <person name="Khalil A."/>
            <person name="Vilanova C."/>
        </authorList>
    </citation>
    <scope>NUCLEOTIDE SEQUENCE [LARGE SCALE GENOMIC DNA]</scope>
    <source>
        <strain evidence="2 3">R4DWN</strain>
    </source>
</reference>
<keyword evidence="1" id="KW-1133">Transmembrane helix</keyword>
<proteinExistence type="predicted"/>
<dbReference type="AlphaFoldDB" id="A0A558R714"/>
<evidence type="ECO:0000256" key="1">
    <source>
        <dbReference type="SAM" id="Phobius"/>
    </source>
</evidence>